<dbReference type="VEuPathDB" id="FungiDB:H310_15278"/>
<dbReference type="EMBL" id="KI914240">
    <property type="protein sequence ID" value="ETV89882.1"/>
    <property type="molecule type" value="Genomic_DNA"/>
</dbReference>
<evidence type="ECO:0000313" key="1">
    <source>
        <dbReference type="EMBL" id="ETV89882.1"/>
    </source>
</evidence>
<dbReference type="GeneID" id="20092328"/>
<dbReference type="RefSeq" id="XP_008881486.1">
    <property type="nucleotide sequence ID" value="XM_008883264.1"/>
</dbReference>
<organism evidence="1">
    <name type="scientific">Aphanomyces invadans</name>
    <dbReference type="NCBI Taxonomy" id="157072"/>
    <lineage>
        <taxon>Eukaryota</taxon>
        <taxon>Sar</taxon>
        <taxon>Stramenopiles</taxon>
        <taxon>Oomycota</taxon>
        <taxon>Saprolegniomycetes</taxon>
        <taxon>Saprolegniales</taxon>
        <taxon>Verrucalvaceae</taxon>
        <taxon>Aphanomyces</taxon>
    </lineage>
</organism>
<sequence>MAFASKFWSQYNKTHVSIRRKNTRIGLLLSWRFALTVQSYQYFSLFVEHLEG</sequence>
<protein>
    <submittedName>
        <fullName evidence="1">Uncharacterized protein</fullName>
    </submittedName>
</protein>
<gene>
    <name evidence="1" type="ORF">H310_15278</name>
</gene>
<proteinExistence type="predicted"/>
<name>A0A024T989_9STRA</name>
<accession>A0A024T989</accession>
<dbReference type="AlphaFoldDB" id="A0A024T989"/>
<reference evidence="1" key="1">
    <citation type="submission" date="2013-12" db="EMBL/GenBank/DDBJ databases">
        <title>The Genome Sequence of Aphanomyces invadans NJM9701.</title>
        <authorList>
            <consortium name="The Broad Institute Genomics Platform"/>
            <person name="Russ C."/>
            <person name="Tyler B."/>
            <person name="van West P."/>
            <person name="Dieguez-Uribeondo J."/>
            <person name="Young S.K."/>
            <person name="Zeng Q."/>
            <person name="Gargeya S."/>
            <person name="Fitzgerald M."/>
            <person name="Abouelleil A."/>
            <person name="Alvarado L."/>
            <person name="Chapman S.B."/>
            <person name="Gainer-Dewar J."/>
            <person name="Goldberg J."/>
            <person name="Griggs A."/>
            <person name="Gujja S."/>
            <person name="Hansen M."/>
            <person name="Howarth C."/>
            <person name="Imamovic A."/>
            <person name="Ireland A."/>
            <person name="Larimer J."/>
            <person name="McCowan C."/>
            <person name="Murphy C."/>
            <person name="Pearson M."/>
            <person name="Poon T.W."/>
            <person name="Priest M."/>
            <person name="Roberts A."/>
            <person name="Saif S."/>
            <person name="Shea T."/>
            <person name="Sykes S."/>
            <person name="Wortman J."/>
            <person name="Nusbaum C."/>
            <person name="Birren B."/>
        </authorList>
    </citation>
    <scope>NUCLEOTIDE SEQUENCE [LARGE SCALE GENOMIC DNA]</scope>
    <source>
        <strain evidence="1">NJM9701</strain>
    </source>
</reference>